<dbReference type="SUPFAM" id="SSF46565">
    <property type="entry name" value="Chaperone J-domain"/>
    <property type="match status" value="1"/>
</dbReference>
<dbReference type="AlphaFoldDB" id="A0A1X7R198"/>
<proteinExistence type="predicted"/>
<dbReference type="InterPro" id="IPR052814">
    <property type="entry name" value="Peroxisomal_DnaJ"/>
</dbReference>
<dbReference type="EMBL" id="FXLY01000003">
    <property type="protein sequence ID" value="SMN19220.1"/>
    <property type="molecule type" value="Genomic_DNA"/>
</dbReference>
<accession>A0A1X7R198</accession>
<name>A0A1X7R198_9SACH</name>
<feature type="compositionally biased region" description="Polar residues" evidence="2">
    <location>
        <begin position="152"/>
        <end position="172"/>
    </location>
</feature>
<dbReference type="CDD" id="cd06257">
    <property type="entry name" value="DnaJ"/>
    <property type="match status" value="1"/>
</dbReference>
<dbReference type="STRING" id="1789683.A0A1X7R198"/>
<dbReference type="Pfam" id="PF00226">
    <property type="entry name" value="DnaJ"/>
    <property type="match status" value="1"/>
</dbReference>
<feature type="compositionally biased region" description="Low complexity" evidence="2">
    <location>
        <begin position="140"/>
        <end position="151"/>
    </location>
</feature>
<dbReference type="PANTHER" id="PTHR45006:SF1">
    <property type="entry name" value="DNAJ-LIKE PROTEIN 1"/>
    <property type="match status" value="1"/>
</dbReference>
<dbReference type="PROSITE" id="PS00636">
    <property type="entry name" value="DNAJ_1"/>
    <property type="match status" value="1"/>
</dbReference>
<organism evidence="4 5">
    <name type="scientific">Maudiozyma saulgeensis</name>
    <dbReference type="NCBI Taxonomy" id="1789683"/>
    <lineage>
        <taxon>Eukaryota</taxon>
        <taxon>Fungi</taxon>
        <taxon>Dikarya</taxon>
        <taxon>Ascomycota</taxon>
        <taxon>Saccharomycotina</taxon>
        <taxon>Saccharomycetes</taxon>
        <taxon>Saccharomycetales</taxon>
        <taxon>Saccharomycetaceae</taxon>
        <taxon>Maudiozyma</taxon>
    </lineage>
</organism>
<dbReference type="FunFam" id="1.10.287.110:FF:000028">
    <property type="entry name" value="DnaJ domain protein"/>
    <property type="match status" value="1"/>
</dbReference>
<dbReference type="SMART" id="SM00271">
    <property type="entry name" value="DnaJ"/>
    <property type="match status" value="1"/>
</dbReference>
<dbReference type="PANTHER" id="PTHR45006">
    <property type="entry name" value="DNAJ-LIKE PROTEIN 1"/>
    <property type="match status" value="1"/>
</dbReference>
<dbReference type="PROSITE" id="PS50076">
    <property type="entry name" value="DNAJ_2"/>
    <property type="match status" value="1"/>
</dbReference>
<evidence type="ECO:0000256" key="2">
    <source>
        <dbReference type="SAM" id="MobiDB-lite"/>
    </source>
</evidence>
<dbReference type="OrthoDB" id="552049at2759"/>
<dbReference type="InterPro" id="IPR026894">
    <property type="entry name" value="DnaJ_X"/>
</dbReference>
<dbReference type="PRINTS" id="PR00625">
    <property type="entry name" value="JDOMAIN"/>
</dbReference>
<dbReference type="Gene3D" id="1.10.287.110">
    <property type="entry name" value="DnaJ domain"/>
    <property type="match status" value="1"/>
</dbReference>
<gene>
    <name evidence="4" type="ORF">KASA_0P03960G</name>
</gene>
<sequence length="435" mass="48499">MVVDSAYYDLLGVSATATAVEIKKAYRKKSVQEHPDKNPNDPTATERFQAISEAYQVLSDDTLRAKYDKFGKKEAVPQGGFEDAAEQFSVIFGGDAFASYIGELQLLKNLQKTEELSAEDEKEKQREKEEQEAKEKLEKTTTPATGTSTGTDSRNSEPAGTTETSIAHSTGEISEASDSKTEVSNSQENKPKKKTKLEIYEEEQAIEKEKMIEGLSKTLTERLSILTESVYDDACKESFQKKFEEEANLLKMESFGLDILHTIGDIYCEQARIFLGSQNFFGFGGMYHSMKAKGGLVMDTLRTVSAALDAQNTMKELEKMKEANENDTPLLDKNGNEQIKPTPEQMAEQEQLLMGKVLSAAWHGSKFEIMSTLKSVVSKVLDDESVAVNTRIKRAEALKILGKVFQNAYRTKTEQEEAQVFEELVAEATKKKKST</sequence>
<dbReference type="Proteomes" id="UP000196158">
    <property type="component" value="Unassembled WGS sequence"/>
</dbReference>
<reference evidence="4 5" key="1">
    <citation type="submission" date="2017-04" db="EMBL/GenBank/DDBJ databases">
        <authorList>
            <person name="Afonso C.L."/>
            <person name="Miller P.J."/>
            <person name="Scott M.A."/>
            <person name="Spackman E."/>
            <person name="Goraichik I."/>
            <person name="Dimitrov K.M."/>
            <person name="Suarez D.L."/>
            <person name="Swayne D.E."/>
        </authorList>
    </citation>
    <scope>NUCLEOTIDE SEQUENCE [LARGE SCALE GENOMIC DNA]</scope>
</reference>
<dbReference type="InterPro" id="IPR036869">
    <property type="entry name" value="J_dom_sf"/>
</dbReference>
<dbReference type="InterPro" id="IPR018253">
    <property type="entry name" value="DnaJ_domain_CS"/>
</dbReference>
<keyword evidence="1" id="KW-0143">Chaperone</keyword>
<evidence type="ECO:0000313" key="5">
    <source>
        <dbReference type="Proteomes" id="UP000196158"/>
    </source>
</evidence>
<keyword evidence="5" id="KW-1185">Reference proteome</keyword>
<dbReference type="GO" id="GO:0016558">
    <property type="term" value="P:protein import into peroxisome matrix"/>
    <property type="evidence" value="ECO:0007669"/>
    <property type="project" value="TreeGrafter"/>
</dbReference>
<feature type="domain" description="J" evidence="3">
    <location>
        <begin position="6"/>
        <end position="71"/>
    </location>
</feature>
<evidence type="ECO:0000313" key="4">
    <source>
        <dbReference type="EMBL" id="SMN19220.1"/>
    </source>
</evidence>
<feature type="region of interest" description="Disordered" evidence="2">
    <location>
        <begin position="114"/>
        <end position="194"/>
    </location>
</feature>
<evidence type="ECO:0000259" key="3">
    <source>
        <dbReference type="PROSITE" id="PS50076"/>
    </source>
</evidence>
<evidence type="ECO:0000256" key="1">
    <source>
        <dbReference type="ARBA" id="ARBA00023186"/>
    </source>
</evidence>
<protein>
    <submittedName>
        <fullName evidence="4">Similar to Saccharomyces cerevisiae YIR004W DJP1 Cytosolic J-domain-containing protein</fullName>
    </submittedName>
</protein>
<feature type="compositionally biased region" description="Basic and acidic residues" evidence="2">
    <location>
        <begin position="114"/>
        <end position="139"/>
    </location>
</feature>
<dbReference type="InterPro" id="IPR001623">
    <property type="entry name" value="DnaJ_domain"/>
</dbReference>
<dbReference type="GO" id="GO:0005829">
    <property type="term" value="C:cytosol"/>
    <property type="evidence" value="ECO:0007669"/>
    <property type="project" value="TreeGrafter"/>
</dbReference>
<dbReference type="Pfam" id="PF14308">
    <property type="entry name" value="DnaJ-X"/>
    <property type="match status" value="1"/>
</dbReference>